<feature type="domain" description="Glycosyltransferase RgtA/B/C/D-like" evidence="9">
    <location>
        <begin position="97"/>
        <end position="224"/>
    </location>
</feature>
<comment type="caution">
    <text evidence="10">The sequence shown here is derived from an EMBL/GenBank/DDBJ whole genome shotgun (WGS) entry which is preliminary data.</text>
</comment>
<feature type="transmembrane region" description="Helical" evidence="8">
    <location>
        <begin position="363"/>
        <end position="384"/>
    </location>
</feature>
<dbReference type="PANTHER" id="PTHR33908">
    <property type="entry name" value="MANNOSYLTRANSFERASE YKCB-RELATED"/>
    <property type="match status" value="1"/>
</dbReference>
<accession>A0A1F5K9E8</accession>
<comment type="subcellular location">
    <subcellularLocation>
        <location evidence="1">Cell membrane</location>
        <topology evidence="1">Multi-pass membrane protein</topology>
    </subcellularLocation>
</comment>
<dbReference type="InterPro" id="IPR050297">
    <property type="entry name" value="LipidA_mod_glycosyltrf_83"/>
</dbReference>
<evidence type="ECO:0000259" key="9">
    <source>
        <dbReference type="Pfam" id="PF13231"/>
    </source>
</evidence>
<keyword evidence="7 8" id="KW-0472">Membrane</keyword>
<evidence type="ECO:0000256" key="1">
    <source>
        <dbReference type="ARBA" id="ARBA00004651"/>
    </source>
</evidence>
<sequence length="544" mass="63084">MKLIKLKSVFILLIIVIIGAFLRFYNLDWGDGLFAHPDEYHIAISVNQLNFPNQMHPHFFSYGTVIIYTIYFTKTILTFLSEILNFPLSIINSFILGRFYSAIFSTLTILLVYFTSKLIFEKKYALIAAFLVAITPGLIQQAHFATPESILTFFIFSAILFFLYFLRGTNVNYLFFASVFLGLGIGTKIVAALIFPVIFLGLFIKFFKSPLKFFLYLLIFILTVFIILTVTSPFVFLDYTAWKSSFNYENSVARGTNIVFYTRQFVDTIPILFQLEKILPYALGLSLTSFGILGIVFSIFSLFKKFDIRLLIILLSFFVIFIPHTLLFAKWTRFIAPVFPFFSIFSIYFISSIPNKFNFLKRNLVYLLCLSTSIWSLMFFSIYLKPDVRRTADNWVNSNLPVDSTYLLESGNTIDLPLSSKNKISLDFYNLENDTATKEKIINTLTEYNYFIIQSRRVFMNHQRLPNLYPKTAKFYAALFSGILGFGEIKEFHSYPAIPIPGITLEFPDESAEETWSVFDHPVIRIYQKNVRYSREDYAKILED</sequence>
<dbReference type="InterPro" id="IPR038731">
    <property type="entry name" value="RgtA/B/C-like"/>
</dbReference>
<feature type="transmembrane region" description="Helical" evidence="8">
    <location>
        <begin position="334"/>
        <end position="351"/>
    </location>
</feature>
<keyword evidence="2" id="KW-1003">Cell membrane</keyword>
<feature type="transmembrane region" description="Helical" evidence="8">
    <location>
        <begin position="151"/>
        <end position="167"/>
    </location>
</feature>
<evidence type="ECO:0000313" key="11">
    <source>
        <dbReference type="Proteomes" id="UP000176527"/>
    </source>
</evidence>
<feature type="transmembrane region" description="Helical" evidence="8">
    <location>
        <begin position="95"/>
        <end position="116"/>
    </location>
</feature>
<feature type="transmembrane region" description="Helical" evidence="8">
    <location>
        <begin position="278"/>
        <end position="303"/>
    </location>
</feature>
<evidence type="ECO:0000256" key="3">
    <source>
        <dbReference type="ARBA" id="ARBA00022676"/>
    </source>
</evidence>
<dbReference type="GO" id="GO:0009103">
    <property type="term" value="P:lipopolysaccharide biosynthetic process"/>
    <property type="evidence" value="ECO:0007669"/>
    <property type="project" value="UniProtKB-ARBA"/>
</dbReference>
<evidence type="ECO:0000313" key="10">
    <source>
        <dbReference type="EMBL" id="OGE37445.1"/>
    </source>
</evidence>
<evidence type="ECO:0000256" key="6">
    <source>
        <dbReference type="ARBA" id="ARBA00022989"/>
    </source>
</evidence>
<evidence type="ECO:0000256" key="8">
    <source>
        <dbReference type="SAM" id="Phobius"/>
    </source>
</evidence>
<dbReference type="PANTHER" id="PTHR33908:SF11">
    <property type="entry name" value="MEMBRANE PROTEIN"/>
    <property type="match status" value="1"/>
</dbReference>
<protein>
    <recommendedName>
        <fullName evidence="9">Glycosyltransferase RgtA/B/C/D-like domain-containing protein</fullName>
    </recommendedName>
</protein>
<dbReference type="EMBL" id="MFDE01000043">
    <property type="protein sequence ID" value="OGE37445.1"/>
    <property type="molecule type" value="Genomic_DNA"/>
</dbReference>
<evidence type="ECO:0000256" key="5">
    <source>
        <dbReference type="ARBA" id="ARBA00022692"/>
    </source>
</evidence>
<keyword evidence="6 8" id="KW-1133">Transmembrane helix</keyword>
<evidence type="ECO:0000256" key="4">
    <source>
        <dbReference type="ARBA" id="ARBA00022679"/>
    </source>
</evidence>
<organism evidence="10 11">
    <name type="scientific">Candidatus Daviesbacteria bacterium RIFCSPHIGHO2_12_FULL_37_11</name>
    <dbReference type="NCBI Taxonomy" id="1797777"/>
    <lineage>
        <taxon>Bacteria</taxon>
        <taxon>Candidatus Daviesiibacteriota</taxon>
    </lineage>
</organism>
<feature type="transmembrane region" description="Helical" evidence="8">
    <location>
        <begin position="310"/>
        <end position="328"/>
    </location>
</feature>
<dbReference type="AlphaFoldDB" id="A0A1F5K9E8"/>
<feature type="transmembrane region" description="Helical" evidence="8">
    <location>
        <begin position="122"/>
        <end position="139"/>
    </location>
</feature>
<dbReference type="GO" id="GO:0005886">
    <property type="term" value="C:plasma membrane"/>
    <property type="evidence" value="ECO:0007669"/>
    <property type="project" value="UniProtKB-SubCell"/>
</dbReference>
<evidence type="ECO:0000256" key="7">
    <source>
        <dbReference type="ARBA" id="ARBA00023136"/>
    </source>
</evidence>
<keyword evidence="3" id="KW-0328">Glycosyltransferase</keyword>
<feature type="transmembrane region" description="Helical" evidence="8">
    <location>
        <begin position="214"/>
        <end position="236"/>
    </location>
</feature>
<feature type="transmembrane region" description="Helical" evidence="8">
    <location>
        <begin position="173"/>
        <end position="202"/>
    </location>
</feature>
<keyword evidence="4" id="KW-0808">Transferase</keyword>
<gene>
    <name evidence="10" type="ORF">A3F00_01095</name>
</gene>
<dbReference type="Pfam" id="PF13231">
    <property type="entry name" value="PMT_2"/>
    <property type="match status" value="1"/>
</dbReference>
<feature type="transmembrane region" description="Helical" evidence="8">
    <location>
        <begin position="9"/>
        <end position="25"/>
    </location>
</feature>
<dbReference type="GO" id="GO:0016763">
    <property type="term" value="F:pentosyltransferase activity"/>
    <property type="evidence" value="ECO:0007669"/>
    <property type="project" value="TreeGrafter"/>
</dbReference>
<keyword evidence="5 8" id="KW-0812">Transmembrane</keyword>
<evidence type="ECO:0000256" key="2">
    <source>
        <dbReference type="ARBA" id="ARBA00022475"/>
    </source>
</evidence>
<proteinExistence type="predicted"/>
<dbReference type="Proteomes" id="UP000176527">
    <property type="component" value="Unassembled WGS sequence"/>
</dbReference>
<reference evidence="10 11" key="1">
    <citation type="journal article" date="2016" name="Nat. Commun.">
        <title>Thousands of microbial genomes shed light on interconnected biogeochemical processes in an aquifer system.</title>
        <authorList>
            <person name="Anantharaman K."/>
            <person name="Brown C.T."/>
            <person name="Hug L.A."/>
            <person name="Sharon I."/>
            <person name="Castelle C.J."/>
            <person name="Probst A.J."/>
            <person name="Thomas B.C."/>
            <person name="Singh A."/>
            <person name="Wilkins M.J."/>
            <person name="Karaoz U."/>
            <person name="Brodie E.L."/>
            <person name="Williams K.H."/>
            <person name="Hubbard S.S."/>
            <person name="Banfield J.F."/>
        </authorList>
    </citation>
    <scope>NUCLEOTIDE SEQUENCE [LARGE SCALE GENOMIC DNA]</scope>
</reference>
<name>A0A1F5K9E8_9BACT</name>
<feature type="transmembrane region" description="Helical" evidence="8">
    <location>
        <begin position="59"/>
        <end position="83"/>
    </location>
</feature>